<keyword evidence="6 16" id="KW-0418">Kinase</keyword>
<dbReference type="InterPro" id="IPR002545">
    <property type="entry name" value="CheW-lke_dom"/>
</dbReference>
<evidence type="ECO:0000256" key="1">
    <source>
        <dbReference type="ARBA" id="ARBA00000085"/>
    </source>
</evidence>
<reference evidence="16 17" key="1">
    <citation type="submission" date="2016-10" db="EMBL/GenBank/DDBJ databases">
        <authorList>
            <person name="de Groot N.N."/>
        </authorList>
    </citation>
    <scope>NUCLEOTIDE SEQUENCE [LARGE SCALE GENOMIC DNA]</scope>
    <source>
        <strain evidence="16 17">DSM 25584</strain>
    </source>
</reference>
<dbReference type="AlphaFoldDB" id="A0A1G7M2C1"/>
<dbReference type="OrthoDB" id="9803176at2"/>
<feature type="region of interest" description="Disordered" evidence="11">
    <location>
        <begin position="579"/>
        <end position="603"/>
    </location>
</feature>
<feature type="domain" description="Histidine kinase" evidence="12">
    <location>
        <begin position="270"/>
        <end position="510"/>
    </location>
</feature>
<dbReference type="SMART" id="SM00387">
    <property type="entry name" value="HATPase_c"/>
    <property type="match status" value="1"/>
</dbReference>
<evidence type="ECO:0000256" key="3">
    <source>
        <dbReference type="ARBA" id="ARBA00021495"/>
    </source>
</evidence>
<feature type="compositionally biased region" description="Gly residues" evidence="11">
    <location>
        <begin position="228"/>
        <end position="260"/>
    </location>
</feature>
<feature type="region of interest" description="Disordered" evidence="11">
    <location>
        <begin position="126"/>
        <end position="264"/>
    </location>
</feature>
<dbReference type="Gene3D" id="3.30.565.10">
    <property type="entry name" value="Histidine kinase-like ATPase, C-terminal domain"/>
    <property type="match status" value="1"/>
</dbReference>
<evidence type="ECO:0000256" key="8">
    <source>
        <dbReference type="ARBA" id="ARBA00035100"/>
    </source>
</evidence>
<evidence type="ECO:0000313" key="17">
    <source>
        <dbReference type="Proteomes" id="UP000199415"/>
    </source>
</evidence>
<evidence type="ECO:0000259" key="12">
    <source>
        <dbReference type="PROSITE" id="PS50109"/>
    </source>
</evidence>
<dbReference type="SMART" id="SM00073">
    <property type="entry name" value="HPT"/>
    <property type="match status" value="1"/>
</dbReference>
<feature type="domain" description="CheW-like" evidence="14">
    <location>
        <begin position="693"/>
        <end position="821"/>
    </location>
</feature>
<dbReference type="PRINTS" id="PR00344">
    <property type="entry name" value="BCTRLSENSOR"/>
</dbReference>
<keyword evidence="7" id="KW-0902">Two-component regulatory system</keyword>
<comment type="function">
    <text evidence="8">Involved in the transmission of sensory signals from the chemoreceptors to the flagellar motors. CheA is autophosphorylated; it can transfer its phosphate group to either CheB or CheY.</text>
</comment>
<dbReference type="SMART" id="SM00448">
    <property type="entry name" value="REC"/>
    <property type="match status" value="1"/>
</dbReference>
<evidence type="ECO:0000259" key="14">
    <source>
        <dbReference type="PROSITE" id="PS50851"/>
    </source>
</evidence>
<dbReference type="GO" id="GO:0006935">
    <property type="term" value="P:chemotaxis"/>
    <property type="evidence" value="ECO:0007669"/>
    <property type="project" value="InterPro"/>
</dbReference>
<dbReference type="GO" id="GO:0005737">
    <property type="term" value="C:cytoplasm"/>
    <property type="evidence" value="ECO:0007669"/>
    <property type="project" value="InterPro"/>
</dbReference>
<dbReference type="CDD" id="cd16916">
    <property type="entry name" value="HATPase_CheA-like"/>
    <property type="match status" value="1"/>
</dbReference>
<evidence type="ECO:0000256" key="11">
    <source>
        <dbReference type="SAM" id="MobiDB-lite"/>
    </source>
</evidence>
<dbReference type="SUPFAM" id="SSF50341">
    <property type="entry name" value="CheW-like"/>
    <property type="match status" value="2"/>
</dbReference>
<dbReference type="InterPro" id="IPR037006">
    <property type="entry name" value="CheA-like_homodim_sf"/>
</dbReference>
<dbReference type="PROSITE" id="PS50851">
    <property type="entry name" value="CHEW"/>
    <property type="match status" value="2"/>
</dbReference>
<dbReference type="FunFam" id="3.30.565.10:FF:000016">
    <property type="entry name" value="Chemotaxis protein CheA, putative"/>
    <property type="match status" value="1"/>
</dbReference>
<evidence type="ECO:0000256" key="10">
    <source>
        <dbReference type="PROSITE-ProRule" id="PRU00169"/>
    </source>
</evidence>
<accession>A0A1G7M2C1</accession>
<dbReference type="SMART" id="SM00260">
    <property type="entry name" value="CheW"/>
    <property type="match status" value="1"/>
</dbReference>
<dbReference type="InterPro" id="IPR008207">
    <property type="entry name" value="Sig_transdc_His_kin_Hpt_dom"/>
</dbReference>
<organism evidence="16 17">
    <name type="scientific">Limimonas halophila</name>
    <dbReference type="NCBI Taxonomy" id="1082479"/>
    <lineage>
        <taxon>Bacteria</taxon>
        <taxon>Pseudomonadati</taxon>
        <taxon>Pseudomonadota</taxon>
        <taxon>Alphaproteobacteria</taxon>
        <taxon>Rhodospirillales</taxon>
        <taxon>Rhodovibrionaceae</taxon>
        <taxon>Limimonas</taxon>
    </lineage>
</organism>
<feature type="modified residue" description="4-aspartylphosphate" evidence="10">
    <location>
        <position position="890"/>
    </location>
</feature>
<evidence type="ECO:0000256" key="5">
    <source>
        <dbReference type="ARBA" id="ARBA00022679"/>
    </source>
</evidence>
<name>A0A1G7M2C1_9PROT</name>
<dbReference type="SUPFAM" id="SSF47226">
    <property type="entry name" value="Histidine-containing phosphotransfer domain, HPT domain"/>
    <property type="match status" value="1"/>
</dbReference>
<dbReference type="Pfam" id="PF00072">
    <property type="entry name" value="Response_reg"/>
    <property type="match status" value="1"/>
</dbReference>
<dbReference type="Proteomes" id="UP000199415">
    <property type="component" value="Unassembled WGS sequence"/>
</dbReference>
<dbReference type="InterPro" id="IPR036641">
    <property type="entry name" value="HPT_dom_sf"/>
</dbReference>
<dbReference type="Pfam" id="PF01584">
    <property type="entry name" value="CheW"/>
    <property type="match status" value="2"/>
</dbReference>
<dbReference type="InterPro" id="IPR036097">
    <property type="entry name" value="HisK_dim/P_sf"/>
</dbReference>
<dbReference type="Pfam" id="PF02518">
    <property type="entry name" value="HATPase_c"/>
    <property type="match status" value="1"/>
</dbReference>
<evidence type="ECO:0000256" key="6">
    <source>
        <dbReference type="ARBA" id="ARBA00022777"/>
    </source>
</evidence>
<dbReference type="Gene3D" id="3.40.50.2300">
    <property type="match status" value="1"/>
</dbReference>
<feature type="compositionally biased region" description="Low complexity" evidence="11">
    <location>
        <begin position="140"/>
        <end position="151"/>
    </location>
</feature>
<evidence type="ECO:0000313" key="16">
    <source>
        <dbReference type="EMBL" id="SDF55978.1"/>
    </source>
</evidence>
<sequence length="967" mass="104029">MDDLLSEFLTETNESLQVLDTEIVTLEQNPNNPDLLHNIFRVMHTIKGTCGFLGLPRLEAVAHSGETVLGKVRDGELEINQDRVSIVLECLDRIRDIVGALEENGEEPEGDDTELINRLNALIEKAEAGDTGDSGGEAAAGGEAEAESGAGAEEDDMAAAMAAMEAEDSSEAEAESDAAESGDAGQGGEGDAPAGDSESQPESSGPPAPASQTQPATTSESQPPAASSGGGGQGGGSGQGGGKSGGDSGRQGGGGGGGHSGPQSIRVSVDLLESLMTTVSELVLNRNQLLQILRQYNESEFAAPLQRLNHVVSELQEGVMKTRMQPIDNAWSKLPRIVRDLSADLGKKIELKKKGEDTELDRQVLELIKDPLTHMVRNSCDHGLETPDERREAGKPEVGTIALNAYHEGGHIIIEIADDGKGLDPEKIKDKAIRNGLTTEADCANLTEQQILQFIFKPGFSTAAAVTAVSGRGVGMDVVRNNIEEIGGTIELSSKLGRGSKFTVKIPLTLAIASALIVECGGERFAIPQLSVKELVRAKGDSEKSIERIKDTPVLRLRDRLLPLINLRQLLRLDGEDQQPQLESPAGAGQETATQSGDPQSEERDGFIVVSQVGTYHFGIIVDQVYDTEEIVVKPVARILRNIPLFSGNTILGDGRVVMILDPNGIAQASGEITVSEGQDMGEEERAVSEDEAVSMLIFRAVDDAPKAVPLGLVSRLEEIDLENVEVSNGQRVIQYRGKLMPLILMDGAKGLESQGKQPVLVFTDQNRSMGLVVDEIVDIVQESMNIELSGERAGFLGSAVIAGKATDIIDTGYYLTKAYPDWFRGEERRGQSRRGLGRRVLFVDDSPFFRNMLVPVLDTAGYDVTSAESAERALELHNEGRMYDVIISDIEMSGMSGYEFAEYVQNQTDWASTPMIALSSYAEPQDMERGRAAGFRDYVAKFDRETLLDTLREILNEEKLPQRGAA</sequence>
<evidence type="ECO:0000259" key="15">
    <source>
        <dbReference type="PROSITE" id="PS50894"/>
    </source>
</evidence>
<keyword evidence="5" id="KW-0808">Transferase</keyword>
<dbReference type="SUPFAM" id="SSF47384">
    <property type="entry name" value="Homodimeric domain of signal transducing histidine kinase"/>
    <property type="match status" value="1"/>
</dbReference>
<comment type="catalytic activity">
    <reaction evidence="1">
        <text>ATP + protein L-histidine = ADP + protein N-phospho-L-histidine.</text>
        <dbReference type="EC" id="2.7.13.3"/>
    </reaction>
</comment>
<dbReference type="Gene3D" id="2.30.30.40">
    <property type="entry name" value="SH3 Domains"/>
    <property type="match status" value="1"/>
</dbReference>
<dbReference type="InterPro" id="IPR003594">
    <property type="entry name" value="HATPase_dom"/>
</dbReference>
<dbReference type="InterPro" id="IPR004358">
    <property type="entry name" value="Sig_transdc_His_kin-like_C"/>
</dbReference>
<keyword evidence="4 10" id="KW-0597">Phosphoprotein</keyword>
<dbReference type="RefSeq" id="WP_090018478.1">
    <property type="nucleotide sequence ID" value="NZ_FNCE01000001.1"/>
</dbReference>
<dbReference type="InterPro" id="IPR036890">
    <property type="entry name" value="HATPase_C_sf"/>
</dbReference>
<dbReference type="GO" id="GO:0000155">
    <property type="term" value="F:phosphorelay sensor kinase activity"/>
    <property type="evidence" value="ECO:0007669"/>
    <property type="project" value="InterPro"/>
</dbReference>
<dbReference type="PROSITE" id="PS50894">
    <property type="entry name" value="HPT"/>
    <property type="match status" value="1"/>
</dbReference>
<dbReference type="InterPro" id="IPR004105">
    <property type="entry name" value="CheA-like_dim"/>
</dbReference>
<dbReference type="Gene3D" id="1.20.120.160">
    <property type="entry name" value="HPT domain"/>
    <property type="match status" value="1"/>
</dbReference>
<dbReference type="SUPFAM" id="SSF55874">
    <property type="entry name" value="ATPase domain of HSP90 chaperone/DNA topoisomerase II/histidine kinase"/>
    <property type="match status" value="1"/>
</dbReference>
<dbReference type="SMART" id="SM01231">
    <property type="entry name" value="H-kinase_dim"/>
    <property type="match status" value="1"/>
</dbReference>
<dbReference type="InterPro" id="IPR005467">
    <property type="entry name" value="His_kinase_dom"/>
</dbReference>
<feature type="compositionally biased region" description="Low complexity" evidence="11">
    <location>
        <begin position="210"/>
        <end position="219"/>
    </location>
</feature>
<dbReference type="STRING" id="1082479.SAMN05216241_101460"/>
<feature type="compositionally biased region" description="Acidic residues" evidence="11">
    <location>
        <begin position="165"/>
        <end position="180"/>
    </location>
</feature>
<dbReference type="PROSITE" id="PS50109">
    <property type="entry name" value="HIS_KIN"/>
    <property type="match status" value="1"/>
</dbReference>
<dbReference type="Gene3D" id="2.40.50.180">
    <property type="entry name" value="CheA-289, Domain 4"/>
    <property type="match status" value="1"/>
</dbReference>
<dbReference type="InterPro" id="IPR011006">
    <property type="entry name" value="CheY-like_superfamily"/>
</dbReference>
<dbReference type="EMBL" id="FNCE01000001">
    <property type="protein sequence ID" value="SDF55978.1"/>
    <property type="molecule type" value="Genomic_DNA"/>
</dbReference>
<evidence type="ECO:0000256" key="4">
    <source>
        <dbReference type="ARBA" id="ARBA00022553"/>
    </source>
</evidence>
<evidence type="ECO:0000256" key="7">
    <source>
        <dbReference type="ARBA" id="ARBA00023012"/>
    </source>
</evidence>
<evidence type="ECO:0000256" key="2">
    <source>
        <dbReference type="ARBA" id="ARBA00012438"/>
    </source>
</evidence>
<dbReference type="PANTHER" id="PTHR43395">
    <property type="entry name" value="SENSOR HISTIDINE KINASE CHEA"/>
    <property type="match status" value="1"/>
</dbReference>
<dbReference type="CDD" id="cd00088">
    <property type="entry name" value="HPT"/>
    <property type="match status" value="1"/>
</dbReference>
<dbReference type="PANTHER" id="PTHR43395:SF1">
    <property type="entry name" value="CHEMOTAXIS PROTEIN CHEA"/>
    <property type="match status" value="1"/>
</dbReference>
<dbReference type="InterPro" id="IPR001789">
    <property type="entry name" value="Sig_transdc_resp-reg_receiver"/>
</dbReference>
<gene>
    <name evidence="16" type="ORF">SAMN05216241_101460</name>
</gene>
<feature type="modified residue" description="Phosphohistidine" evidence="9">
    <location>
        <position position="44"/>
    </location>
</feature>
<feature type="domain" description="CheW-like" evidence="14">
    <location>
        <begin position="512"/>
        <end position="672"/>
    </location>
</feature>
<dbReference type="Gene3D" id="1.10.287.560">
    <property type="entry name" value="Histidine kinase CheA-like, homodimeric domain"/>
    <property type="match status" value="1"/>
</dbReference>
<keyword evidence="17" id="KW-1185">Reference proteome</keyword>
<dbReference type="Pfam" id="PF02895">
    <property type="entry name" value="H-kinase_dim"/>
    <property type="match status" value="1"/>
</dbReference>
<feature type="domain" description="Response regulatory" evidence="13">
    <location>
        <begin position="840"/>
        <end position="957"/>
    </location>
</feature>
<dbReference type="SUPFAM" id="SSF52172">
    <property type="entry name" value="CheY-like"/>
    <property type="match status" value="1"/>
</dbReference>
<protein>
    <recommendedName>
        <fullName evidence="3">Chemotaxis protein CheA</fullName>
        <ecNumber evidence="2">2.7.13.3</ecNumber>
    </recommendedName>
</protein>
<feature type="domain" description="HPt" evidence="15">
    <location>
        <begin position="1"/>
        <end position="101"/>
    </location>
</feature>
<evidence type="ECO:0000256" key="9">
    <source>
        <dbReference type="PROSITE-ProRule" id="PRU00110"/>
    </source>
</evidence>
<dbReference type="EC" id="2.7.13.3" evidence="2"/>
<dbReference type="InterPro" id="IPR036061">
    <property type="entry name" value="CheW-like_dom_sf"/>
</dbReference>
<dbReference type="Pfam" id="PF01627">
    <property type="entry name" value="Hpt"/>
    <property type="match status" value="1"/>
</dbReference>
<dbReference type="InterPro" id="IPR051315">
    <property type="entry name" value="Bact_Chemotaxis_CheA"/>
</dbReference>
<evidence type="ECO:0000259" key="13">
    <source>
        <dbReference type="PROSITE" id="PS50110"/>
    </source>
</evidence>
<proteinExistence type="predicted"/>
<dbReference type="PROSITE" id="PS50110">
    <property type="entry name" value="RESPONSE_REGULATORY"/>
    <property type="match status" value="1"/>
</dbReference>